<dbReference type="EMBL" id="JH370148">
    <property type="protein sequence ID" value="ELA41167.1"/>
    <property type="molecule type" value="Genomic_DNA"/>
</dbReference>
<evidence type="ECO:0000313" key="2">
    <source>
        <dbReference type="Proteomes" id="UP000011082"/>
    </source>
</evidence>
<dbReference type="Proteomes" id="UP000011082">
    <property type="component" value="Unassembled WGS sequence"/>
</dbReference>
<dbReference type="GeneID" id="19882476"/>
<name>L2GLL5_VITCO</name>
<reference evidence="2" key="1">
    <citation type="submission" date="2011-05" db="EMBL/GenBank/DDBJ databases">
        <title>The genome sequence of Vittaforma corneae strain ATCC 50505.</title>
        <authorList>
            <consortium name="The Broad Institute Genome Sequencing Platform"/>
            <person name="Cuomo C."/>
            <person name="Didier E."/>
            <person name="Bowers L."/>
            <person name="Young S.K."/>
            <person name="Zeng Q."/>
            <person name="Gargeya S."/>
            <person name="Fitzgerald M."/>
            <person name="Haas B."/>
            <person name="Abouelleil A."/>
            <person name="Alvarado L."/>
            <person name="Arachchi H.M."/>
            <person name="Berlin A."/>
            <person name="Chapman S.B."/>
            <person name="Gearin G."/>
            <person name="Goldberg J."/>
            <person name="Griggs A."/>
            <person name="Gujja S."/>
            <person name="Hansen M."/>
            <person name="Heiman D."/>
            <person name="Howarth C."/>
            <person name="Larimer J."/>
            <person name="Lui A."/>
            <person name="MacDonald P.J.P."/>
            <person name="McCowen C."/>
            <person name="Montmayeur A."/>
            <person name="Murphy C."/>
            <person name="Neiman D."/>
            <person name="Pearson M."/>
            <person name="Priest M."/>
            <person name="Roberts A."/>
            <person name="Saif S."/>
            <person name="Shea T."/>
            <person name="Sisk P."/>
            <person name="Stolte C."/>
            <person name="Sykes S."/>
            <person name="Wortman J."/>
            <person name="Nusbaum C."/>
            <person name="Birren B."/>
        </authorList>
    </citation>
    <scope>NUCLEOTIDE SEQUENCE [LARGE SCALE GENOMIC DNA]</scope>
    <source>
        <strain evidence="2">ATCC 50505</strain>
    </source>
</reference>
<dbReference type="RefSeq" id="XP_007605211.1">
    <property type="nucleotide sequence ID" value="XM_007605149.1"/>
</dbReference>
<dbReference type="InParanoid" id="L2GLL5"/>
<proteinExistence type="predicted"/>
<accession>L2GLL5</accession>
<sequence>MSKIESALTAYSNALNCHRLQYNLPTVGVRQKEFSSLLRLFLQRDLAVDPRNEKRDLLIHVILLLNSPFEFSENSKHEQHLFLLAGRIHRYISNNTSHILYLYIRMMSAPSNSDDRKINELSNAFISELKRLCSKLSAPRLTDN</sequence>
<organism evidence="1 2">
    <name type="scientific">Vittaforma corneae (strain ATCC 50505)</name>
    <name type="common">Microsporidian parasite</name>
    <name type="synonym">Nosema corneum</name>
    <dbReference type="NCBI Taxonomy" id="993615"/>
    <lineage>
        <taxon>Eukaryota</taxon>
        <taxon>Fungi</taxon>
        <taxon>Fungi incertae sedis</taxon>
        <taxon>Microsporidia</taxon>
        <taxon>Nosematidae</taxon>
        <taxon>Vittaforma</taxon>
    </lineage>
</organism>
<dbReference type="VEuPathDB" id="MicrosporidiaDB:VICG_01766"/>
<dbReference type="AlphaFoldDB" id="L2GLL5"/>
<evidence type="ECO:0000313" key="1">
    <source>
        <dbReference type="EMBL" id="ELA41167.1"/>
    </source>
</evidence>
<gene>
    <name evidence="1" type="ORF">VICG_01766</name>
</gene>
<dbReference type="HOGENOM" id="CLU_1797934_0_0_1"/>
<protein>
    <submittedName>
        <fullName evidence="1">Uncharacterized protein</fullName>
    </submittedName>
</protein>
<keyword evidence="2" id="KW-1185">Reference proteome</keyword>